<dbReference type="InterPro" id="IPR003096">
    <property type="entry name" value="SM22_calponin"/>
</dbReference>
<sequence length="1379" mass="149748">MARVAESGPAPSEAAWGEETRERSLRDVAGEARRWIQEVTGRELEGEDFRAALENGVALCDLVNHIKPGLVKRVNRQPTPIAGLDNVNQFLDACANLGLKPAQLFHAGDLQDTSERLTISETETDRRLKNVLITLYWLGRAAQTSRDYQGPALGLQAFDGVLSGSGAHGKAEEAGEGAGGWRGGRDSGYLESCDSERSASLSPPSHVRDDSLDSLDSLGSLGSAGSRPLSPDAPRDGGEGYQGSDAESEGAGRRRASGRDDMSLRRVSTAVEPKTPPAAFNQFLPGRHQASAPATGALVVSAHLPAPLRRKRGERNEVARRSWASSLALQGPDDTDSVGRSLSVTSDGGLYREQSESTEVDPDGTKSLTNVAGEGATRSSILLHYEELQKIRGEGKEQEEQWQDDLARWKNRRRSTSSSLKRLSTASEAEGPATAAREIRTYAQMMHNREDRARDRENGYGDQLHGTDDVFSSPHDNVDSSVRSSSSGRAPSSGLSDPPAALRPVARASPEPPVAPPRRIVAEKELPSPPAPPDSNDDDSDGDAAPPGPVGPPRAPLARGPEVPRPEEPAPPRSFANATAATPGVLAPEDASFEKPPHRPIRVSETKIVHESGSAPAAVFPSSAPGPVAPADDDGGRAAEPSPAASVGAGAAARWGPAAGPQPWGAGVAQRVVGVRPGVQGVRVLPSTGPCPFSAAPRSLQSLPSTYKAENLFKAGSSVDGPGVTGSLSHSDSRGDAQDRWGSSEELSDTESERAAQASVRPPTKAPPAEIEPLVQLAQTPHHAVFTAAPPPQAPVSTSLWDDGCVEKDPQGEAGSNGGSSLDFVSISRKNQMRRSQFFGLPVESAELPPPLQPVPLWSQTPPVPAPRARTIEPSPEDLRLAAMETERRRQEEERIRKREQEERKREEEERKREEEEEHRQKREQEERGWQGEEEHRQGEEEEDDDDEEERRQEEEARRQQQVNEEERRRQEEELRKRQLEQGRLRLEQEQEQRRQRAIEEARRRAAAAEEEESRKQEEEKKAAARKRREEEQKEEKKAEMEKERRRQEEQAAVTATAGARGSARAWTRVHTESDAGPQHKPVSVQRATGNMAQKLLEEANTQRLSALAASGARPGPGPAAAPPDPAVLDEERRQIVQQMKYPNPAARARGSLVFKEPALVREEARTASQAEKERQRILQELKKPAVVTSDASWIRNRGKRGAAVGGAAVPAPRHADDEWKRSSGVEFRAKRSSTLGGDRSWIRHSLAMGEMEHDRASAIASELSHVRRQCDDMGLRPTDMTDGPGSWNRSSPVSPEPAPDRPASGKKQCWGCQSSVGKGAAMFIESLNVYFHLECFKCGVCGGGLTTMGSGVDVRLRSGRLHCHECFTRADNGLQPQA</sequence>
<feature type="compositionally biased region" description="Low complexity" evidence="5">
    <location>
        <begin position="1051"/>
        <end position="1069"/>
    </location>
</feature>
<dbReference type="Pfam" id="PF00307">
    <property type="entry name" value="CH"/>
    <property type="match status" value="1"/>
</dbReference>
<feature type="region of interest" description="Disordered" evidence="5">
    <location>
        <begin position="311"/>
        <end position="378"/>
    </location>
</feature>
<dbReference type="PRINTS" id="PR00888">
    <property type="entry name" value="SM22CALPONIN"/>
</dbReference>
<dbReference type="Pfam" id="PF00412">
    <property type="entry name" value="LIM"/>
    <property type="match status" value="1"/>
</dbReference>
<dbReference type="GO" id="GO:0030155">
    <property type="term" value="P:regulation of cell adhesion"/>
    <property type="evidence" value="ECO:0007669"/>
    <property type="project" value="InterPro"/>
</dbReference>
<evidence type="ECO:0000259" key="7">
    <source>
        <dbReference type="PROSITE" id="PS50023"/>
    </source>
</evidence>
<feature type="region of interest" description="Disordered" evidence="5">
    <location>
        <begin position="714"/>
        <end position="828"/>
    </location>
</feature>
<feature type="compositionally biased region" description="Low complexity" evidence="5">
    <location>
        <begin position="638"/>
        <end position="665"/>
    </location>
</feature>
<dbReference type="CTD" id="4008"/>
<dbReference type="Gene3D" id="2.10.110.10">
    <property type="entry name" value="Cysteine Rich Protein"/>
    <property type="match status" value="1"/>
</dbReference>
<evidence type="ECO:0000256" key="2">
    <source>
        <dbReference type="ARBA" id="ARBA00022833"/>
    </source>
</evidence>
<feature type="compositionally biased region" description="Basic and acidic residues" evidence="5">
    <location>
        <begin position="950"/>
        <end position="1050"/>
    </location>
</feature>
<dbReference type="InterPro" id="IPR036872">
    <property type="entry name" value="CH_dom_sf"/>
</dbReference>
<dbReference type="InterPro" id="IPR029978">
    <property type="entry name" value="LMO-7"/>
</dbReference>
<dbReference type="Pfam" id="PF15949">
    <property type="entry name" value="DUF4757"/>
    <property type="match status" value="1"/>
</dbReference>
<dbReference type="PROSITE" id="PS50023">
    <property type="entry name" value="LIM_DOMAIN_2"/>
    <property type="match status" value="1"/>
</dbReference>
<dbReference type="Gene3D" id="1.10.418.10">
    <property type="entry name" value="Calponin-like domain"/>
    <property type="match status" value="1"/>
</dbReference>
<feature type="domain" description="LIM zinc-binding" evidence="7">
    <location>
        <begin position="1308"/>
        <end position="1374"/>
    </location>
</feature>
<feature type="compositionally biased region" description="Low complexity" evidence="5">
    <location>
        <begin position="479"/>
        <end position="497"/>
    </location>
</feature>
<dbReference type="RefSeq" id="XP_032812179.1">
    <property type="nucleotide sequence ID" value="XM_032956288.1"/>
</dbReference>
<protein>
    <submittedName>
        <fullName evidence="9">LIM and calponin homology domains-containing protein 1-like isoform X1</fullName>
    </submittedName>
</protein>
<dbReference type="PANTHER" id="PTHR46767">
    <property type="entry name" value="LIM DOMAIN ONLY PROTEIN 7"/>
    <property type="match status" value="1"/>
</dbReference>
<dbReference type="GO" id="GO:0046872">
    <property type="term" value="F:metal ion binding"/>
    <property type="evidence" value="ECO:0007669"/>
    <property type="project" value="UniProtKB-KW"/>
</dbReference>
<feature type="compositionally biased region" description="Basic and acidic residues" evidence="5">
    <location>
        <begin position="592"/>
        <end position="610"/>
    </location>
</feature>
<feature type="compositionally biased region" description="Pro residues" evidence="5">
    <location>
        <begin position="546"/>
        <end position="555"/>
    </location>
</feature>
<organism evidence="8 9">
    <name type="scientific">Petromyzon marinus</name>
    <name type="common">Sea lamprey</name>
    <dbReference type="NCBI Taxonomy" id="7757"/>
    <lineage>
        <taxon>Eukaryota</taxon>
        <taxon>Metazoa</taxon>
        <taxon>Chordata</taxon>
        <taxon>Craniata</taxon>
        <taxon>Vertebrata</taxon>
        <taxon>Cyclostomata</taxon>
        <taxon>Hyperoartia</taxon>
        <taxon>Petromyzontiformes</taxon>
        <taxon>Petromyzontidae</taxon>
        <taxon>Petromyzon</taxon>
    </lineage>
</organism>
<feature type="region of interest" description="Disordered" evidence="5">
    <location>
        <begin position="844"/>
        <end position="1084"/>
    </location>
</feature>
<keyword evidence="3 4" id="KW-0440">LIM domain</keyword>
<feature type="compositionally biased region" description="Basic and acidic residues" evidence="5">
    <location>
        <begin position="18"/>
        <end position="27"/>
    </location>
</feature>
<evidence type="ECO:0000313" key="9">
    <source>
        <dbReference type="RefSeq" id="XP_032812179.1"/>
    </source>
</evidence>
<evidence type="ECO:0000259" key="6">
    <source>
        <dbReference type="PROSITE" id="PS50021"/>
    </source>
</evidence>
<dbReference type="KEGG" id="pmrn:116943480"/>
<feature type="region of interest" description="Disordered" evidence="5">
    <location>
        <begin position="1103"/>
        <end position="1127"/>
    </location>
</feature>
<feature type="compositionally biased region" description="Low complexity" evidence="5">
    <location>
        <begin position="1104"/>
        <end position="1114"/>
    </location>
</feature>
<dbReference type="Proteomes" id="UP001318040">
    <property type="component" value="Chromosome 18"/>
</dbReference>
<dbReference type="PROSITE" id="PS00478">
    <property type="entry name" value="LIM_DOMAIN_1"/>
    <property type="match status" value="1"/>
</dbReference>
<dbReference type="PANTHER" id="PTHR46767:SF1">
    <property type="entry name" value="LIM DOMAIN ONLY PROTEIN 7"/>
    <property type="match status" value="1"/>
</dbReference>
<feature type="compositionally biased region" description="Low complexity" evidence="5">
    <location>
        <begin position="214"/>
        <end position="226"/>
    </location>
</feature>
<feature type="compositionally biased region" description="Acidic residues" evidence="5">
    <location>
        <begin position="940"/>
        <end position="949"/>
    </location>
</feature>
<evidence type="ECO:0000256" key="1">
    <source>
        <dbReference type="ARBA" id="ARBA00022723"/>
    </source>
</evidence>
<evidence type="ECO:0000256" key="3">
    <source>
        <dbReference type="ARBA" id="ARBA00023038"/>
    </source>
</evidence>
<dbReference type="PROSITE" id="PS50021">
    <property type="entry name" value="CH"/>
    <property type="match status" value="1"/>
</dbReference>
<feature type="region of interest" description="Disordered" evidence="5">
    <location>
        <begin position="166"/>
        <end position="283"/>
    </location>
</feature>
<dbReference type="InterPro" id="IPR001715">
    <property type="entry name" value="CH_dom"/>
</dbReference>
<keyword evidence="2 4" id="KW-0862">Zinc</keyword>
<feature type="compositionally biased region" description="Basic and acidic residues" evidence="5">
    <location>
        <begin position="447"/>
        <end position="459"/>
    </location>
</feature>
<evidence type="ECO:0000256" key="4">
    <source>
        <dbReference type="PROSITE-ProRule" id="PRU00125"/>
    </source>
</evidence>
<keyword evidence="1 4" id="KW-0479">Metal-binding</keyword>
<evidence type="ECO:0000313" key="8">
    <source>
        <dbReference type="Proteomes" id="UP001318040"/>
    </source>
</evidence>
<feature type="compositionally biased region" description="Basic and acidic residues" evidence="5">
    <location>
        <begin position="877"/>
        <end position="939"/>
    </location>
</feature>
<dbReference type="FunFam" id="1.10.418.10:FF:000038">
    <property type="entry name" value="LIM and calponin homology domains-containing protein 1"/>
    <property type="match status" value="1"/>
</dbReference>
<dbReference type="GO" id="GO:0023051">
    <property type="term" value="P:regulation of signaling"/>
    <property type="evidence" value="ECO:0007669"/>
    <property type="project" value="InterPro"/>
</dbReference>
<feature type="region of interest" description="Disordered" evidence="5">
    <location>
        <begin position="407"/>
        <end position="665"/>
    </location>
</feature>
<feature type="domain" description="Calponin-homology (CH)" evidence="6">
    <location>
        <begin position="26"/>
        <end position="143"/>
    </location>
</feature>
<feature type="region of interest" description="Disordered" evidence="5">
    <location>
        <begin position="1275"/>
        <end position="1308"/>
    </location>
</feature>
<feature type="region of interest" description="Disordered" evidence="5">
    <location>
        <begin position="1"/>
        <end position="27"/>
    </location>
</feature>
<feature type="compositionally biased region" description="Pro residues" evidence="5">
    <location>
        <begin position="1116"/>
        <end position="1126"/>
    </location>
</feature>
<reference evidence="9" key="1">
    <citation type="submission" date="2025-08" db="UniProtKB">
        <authorList>
            <consortium name="RefSeq"/>
        </authorList>
    </citation>
    <scope>IDENTIFICATION</scope>
    <source>
        <tissue evidence="9">Sperm</tissue>
    </source>
</reference>
<dbReference type="SMART" id="SM00033">
    <property type="entry name" value="CH"/>
    <property type="match status" value="1"/>
</dbReference>
<feature type="region of interest" description="Disordered" evidence="5">
    <location>
        <begin position="1198"/>
        <end position="1218"/>
    </location>
</feature>
<feature type="compositionally biased region" description="Low complexity" evidence="5">
    <location>
        <begin position="612"/>
        <end position="630"/>
    </location>
</feature>
<proteinExistence type="predicted"/>
<feature type="compositionally biased region" description="Low complexity" evidence="5">
    <location>
        <begin position="1202"/>
        <end position="1213"/>
    </location>
</feature>
<dbReference type="InterPro" id="IPR001781">
    <property type="entry name" value="Znf_LIM"/>
</dbReference>
<dbReference type="InterPro" id="IPR031865">
    <property type="entry name" value="DUF4757"/>
</dbReference>
<evidence type="ECO:0000256" key="5">
    <source>
        <dbReference type="SAM" id="MobiDB-lite"/>
    </source>
</evidence>
<gene>
    <name evidence="9" type="primary">LOC116943480</name>
</gene>
<accession>A0AAJ7WVZ1</accession>
<feature type="compositionally biased region" description="Basic and acidic residues" evidence="5">
    <location>
        <begin position="731"/>
        <end position="743"/>
    </location>
</feature>
<dbReference type="SUPFAM" id="SSF47576">
    <property type="entry name" value="Calponin-homology domain, CH-domain"/>
    <property type="match status" value="1"/>
</dbReference>
<dbReference type="CDD" id="cd08368">
    <property type="entry name" value="LIM"/>
    <property type="match status" value="1"/>
</dbReference>
<keyword evidence="8" id="KW-1185">Reference proteome</keyword>
<name>A0AAJ7WVZ1_PETMA</name>
<feature type="compositionally biased region" description="Low complexity" evidence="5">
    <location>
        <begin position="416"/>
        <end position="427"/>
    </location>
</feature>
<dbReference type="SMART" id="SM00132">
    <property type="entry name" value="LIM"/>
    <property type="match status" value="1"/>
</dbReference>